<evidence type="ECO:0000259" key="1">
    <source>
        <dbReference type="Pfam" id="PF04986"/>
    </source>
</evidence>
<protein>
    <submittedName>
        <fullName evidence="2">Transposase, IS801/IS1294</fullName>
    </submittedName>
</protein>
<dbReference type="Proteomes" id="UP000045545">
    <property type="component" value="Unassembled WGS sequence"/>
</dbReference>
<dbReference type="GO" id="GO:0004803">
    <property type="term" value="F:transposase activity"/>
    <property type="evidence" value="ECO:0007669"/>
    <property type="project" value="InterPro"/>
</dbReference>
<evidence type="ECO:0000313" key="3">
    <source>
        <dbReference type="Proteomes" id="UP000045545"/>
    </source>
</evidence>
<dbReference type="GO" id="GO:0003677">
    <property type="term" value="F:DNA binding"/>
    <property type="evidence" value="ECO:0007669"/>
    <property type="project" value="InterPro"/>
</dbReference>
<dbReference type="Pfam" id="PF04986">
    <property type="entry name" value="Y2_Tnp"/>
    <property type="match status" value="1"/>
</dbReference>
<name>A0A0E3W3L5_9FIRM</name>
<gene>
    <name evidence="2" type="ORF">2186</name>
</gene>
<dbReference type="EMBL" id="CGIH01000038">
    <property type="protein sequence ID" value="CFX91493.1"/>
    <property type="molecule type" value="Genomic_DNA"/>
</dbReference>
<dbReference type="STRING" id="690567.2186"/>
<dbReference type="RefSeq" id="WP_242847547.1">
    <property type="nucleotide sequence ID" value="NZ_CGIH01000038.1"/>
</dbReference>
<dbReference type="GO" id="GO:0006313">
    <property type="term" value="P:DNA transposition"/>
    <property type="evidence" value="ECO:0007669"/>
    <property type="project" value="InterPro"/>
</dbReference>
<evidence type="ECO:0000313" key="2">
    <source>
        <dbReference type="EMBL" id="CFX91493.1"/>
    </source>
</evidence>
<reference evidence="2 3" key="1">
    <citation type="submission" date="2015-03" db="EMBL/GenBank/DDBJ databases">
        <authorList>
            <person name="Murphy D."/>
        </authorList>
    </citation>
    <scope>NUCLEOTIDE SEQUENCE [LARGE SCALE GENOMIC DNA]</scope>
    <source>
        <strain evidence="2 3">OL-4</strain>
    </source>
</reference>
<feature type="domain" description="Transposase IS801/IS1294" evidence="1">
    <location>
        <begin position="6"/>
        <end position="100"/>
    </location>
</feature>
<keyword evidence="3" id="KW-1185">Reference proteome</keyword>
<dbReference type="InterPro" id="IPR007069">
    <property type="entry name" value="Transposase_32"/>
</dbReference>
<dbReference type="AlphaFoldDB" id="A0A0E3W3L5"/>
<sequence length="269" mass="30577">MLSWHHSGFNVYCGPAINPGDQEGLEKLAQYIIRAPLSQERLIYISASEVPDGIARVIYRGKNSSVRESFMALDWLARLVTYIPNKGEQLVRYYGYYSNKSRGMRKKTEIDVEIPSLVESDISKKAFRRNWARLIQKIYHTDLLLCPQCSGHMRIISIIEDLSIVKKILIHLDLWATKNHDPPPTSSADIEYACLAAPCHPWHCCTSPSMDVASVPLSITNEENIRSTRKVKAQEVSYEELPQLSFDEFSDDYVIPMPFADPSVVLLMA</sequence>
<accession>A0A0E3W3L5</accession>
<proteinExistence type="predicted"/>
<organism evidence="2 3">
    <name type="scientific">Syntrophomonas zehnderi OL-4</name>
    <dbReference type="NCBI Taxonomy" id="690567"/>
    <lineage>
        <taxon>Bacteria</taxon>
        <taxon>Bacillati</taxon>
        <taxon>Bacillota</taxon>
        <taxon>Clostridia</taxon>
        <taxon>Eubacteriales</taxon>
        <taxon>Syntrophomonadaceae</taxon>
        <taxon>Syntrophomonas</taxon>
    </lineage>
</organism>